<protein>
    <submittedName>
        <fullName evidence="1">Uncharacterized protein</fullName>
    </submittedName>
</protein>
<accession>A0A2P2Q7V9</accession>
<name>A0A2P2Q7V9_RHIMU</name>
<sequence length="62" mass="6470">MGLTCIAIIGSVGFIALAASVIQANFFPLSLLVSKANCCRSASRTPWLICNGCLDNKPPIST</sequence>
<dbReference type="EMBL" id="GGEC01082566">
    <property type="protein sequence ID" value="MBX63050.1"/>
    <property type="molecule type" value="Transcribed_RNA"/>
</dbReference>
<evidence type="ECO:0000313" key="1">
    <source>
        <dbReference type="EMBL" id="MBX63050.1"/>
    </source>
</evidence>
<organism evidence="1">
    <name type="scientific">Rhizophora mucronata</name>
    <name type="common">Asiatic mangrove</name>
    <dbReference type="NCBI Taxonomy" id="61149"/>
    <lineage>
        <taxon>Eukaryota</taxon>
        <taxon>Viridiplantae</taxon>
        <taxon>Streptophyta</taxon>
        <taxon>Embryophyta</taxon>
        <taxon>Tracheophyta</taxon>
        <taxon>Spermatophyta</taxon>
        <taxon>Magnoliopsida</taxon>
        <taxon>eudicotyledons</taxon>
        <taxon>Gunneridae</taxon>
        <taxon>Pentapetalae</taxon>
        <taxon>rosids</taxon>
        <taxon>fabids</taxon>
        <taxon>Malpighiales</taxon>
        <taxon>Rhizophoraceae</taxon>
        <taxon>Rhizophora</taxon>
    </lineage>
</organism>
<proteinExistence type="predicted"/>
<dbReference type="AlphaFoldDB" id="A0A2P2Q7V9"/>
<reference evidence="1" key="1">
    <citation type="submission" date="2018-02" db="EMBL/GenBank/DDBJ databases">
        <title>Rhizophora mucronata_Transcriptome.</title>
        <authorList>
            <person name="Meera S.P."/>
            <person name="Sreeshan A."/>
            <person name="Augustine A."/>
        </authorList>
    </citation>
    <scope>NUCLEOTIDE SEQUENCE</scope>
    <source>
        <tissue evidence="1">Leaf</tissue>
    </source>
</reference>